<protein>
    <submittedName>
        <fullName evidence="3">SGNH hydrolase</fullName>
    </submittedName>
</protein>
<dbReference type="InterPro" id="IPR036514">
    <property type="entry name" value="SGNH_hydro_sf"/>
</dbReference>
<dbReference type="RefSeq" id="WP_373291065.1">
    <property type="nucleotide sequence ID" value="NZ_BMPT01000004.1"/>
</dbReference>
<dbReference type="GO" id="GO:0016787">
    <property type="term" value="F:hydrolase activity"/>
    <property type="evidence" value="ECO:0007669"/>
    <property type="project" value="UniProtKB-KW"/>
</dbReference>
<dbReference type="InterPro" id="IPR053140">
    <property type="entry name" value="GDSL_Rv0518-like"/>
</dbReference>
<dbReference type="Proteomes" id="UP000655589">
    <property type="component" value="Unassembled WGS sequence"/>
</dbReference>
<dbReference type="EMBL" id="BMPT01000004">
    <property type="protein sequence ID" value="GGM19013.1"/>
    <property type="molecule type" value="Genomic_DNA"/>
</dbReference>
<organism evidence="3 4">
    <name type="scientific">Promicromonospora citrea</name>
    <dbReference type="NCBI Taxonomy" id="43677"/>
    <lineage>
        <taxon>Bacteria</taxon>
        <taxon>Bacillati</taxon>
        <taxon>Actinomycetota</taxon>
        <taxon>Actinomycetes</taxon>
        <taxon>Micrococcales</taxon>
        <taxon>Promicromonosporaceae</taxon>
        <taxon>Promicromonospora</taxon>
    </lineage>
</organism>
<feature type="region of interest" description="Disordered" evidence="1">
    <location>
        <begin position="260"/>
        <end position="284"/>
    </location>
</feature>
<dbReference type="Pfam" id="PF13472">
    <property type="entry name" value="Lipase_GDSL_2"/>
    <property type="match status" value="1"/>
</dbReference>
<keyword evidence="4" id="KW-1185">Reference proteome</keyword>
<proteinExistence type="predicted"/>
<feature type="domain" description="SGNH hydrolase-type esterase" evidence="2">
    <location>
        <begin position="32"/>
        <end position="209"/>
    </location>
</feature>
<reference evidence="3" key="2">
    <citation type="submission" date="2020-09" db="EMBL/GenBank/DDBJ databases">
        <authorList>
            <person name="Sun Q."/>
            <person name="Ohkuma M."/>
        </authorList>
    </citation>
    <scope>NUCLEOTIDE SEQUENCE</scope>
    <source>
        <strain evidence="3">JCM 3051</strain>
    </source>
</reference>
<dbReference type="AlphaFoldDB" id="A0A8H9GF80"/>
<evidence type="ECO:0000313" key="4">
    <source>
        <dbReference type="Proteomes" id="UP000655589"/>
    </source>
</evidence>
<keyword evidence="3" id="KW-0378">Hydrolase</keyword>
<gene>
    <name evidence="3" type="ORF">GCM10010102_13210</name>
</gene>
<evidence type="ECO:0000256" key="1">
    <source>
        <dbReference type="SAM" id="MobiDB-lite"/>
    </source>
</evidence>
<evidence type="ECO:0000259" key="2">
    <source>
        <dbReference type="Pfam" id="PF13472"/>
    </source>
</evidence>
<reference evidence="3" key="1">
    <citation type="journal article" date="2014" name="Int. J. Syst. Evol. Microbiol.">
        <title>Complete genome sequence of Corynebacterium casei LMG S-19264T (=DSM 44701T), isolated from a smear-ripened cheese.</title>
        <authorList>
            <consortium name="US DOE Joint Genome Institute (JGI-PGF)"/>
            <person name="Walter F."/>
            <person name="Albersmeier A."/>
            <person name="Kalinowski J."/>
            <person name="Ruckert C."/>
        </authorList>
    </citation>
    <scope>NUCLEOTIDE SEQUENCE</scope>
    <source>
        <strain evidence="3">JCM 3051</strain>
    </source>
</reference>
<evidence type="ECO:0000313" key="3">
    <source>
        <dbReference type="EMBL" id="GGM19013.1"/>
    </source>
</evidence>
<feature type="region of interest" description="Disordered" evidence="1">
    <location>
        <begin position="1"/>
        <end position="23"/>
    </location>
</feature>
<accession>A0A8H9GF80</accession>
<dbReference type="InterPro" id="IPR013830">
    <property type="entry name" value="SGNH_hydro"/>
</dbReference>
<sequence>MGAVTATTTPEPEGPATDAPSTPPVRWARYVAMGDSFTEGLWDPYPDAPDVQRGWADNLAATLSARRISAGQEPLEYANLAIRGRKLRPIVAEQLDVALSAQPDLVSLVGGGNDILRPAADVDAISAALEDAVVALRASGADVLMATGFKAGGTLSWTNGRVGIYNANIWSIARRHGAHVMDLWGMRSLFDLRLWSEDRIHLTPEGHQRVANAALVALGLGPDDDGWDAPLDAAPPQAFRDTARANAAWMRKHVGPWVRRRLTGTSSGDGRSAKWPTPQSWPRA</sequence>
<dbReference type="PANTHER" id="PTHR43784:SF2">
    <property type="entry name" value="GDSL-LIKE LIPASE_ACYLHYDROLASE, PUTATIVE (AFU_ORTHOLOGUE AFUA_2G00820)-RELATED"/>
    <property type="match status" value="1"/>
</dbReference>
<dbReference type="CDD" id="cd01832">
    <property type="entry name" value="SGNH_hydrolase_like_1"/>
    <property type="match status" value="1"/>
</dbReference>
<dbReference type="PANTHER" id="PTHR43784">
    <property type="entry name" value="GDSL-LIKE LIPASE/ACYLHYDROLASE, PUTATIVE (AFU_ORTHOLOGUE AFUA_2G00820)-RELATED"/>
    <property type="match status" value="1"/>
</dbReference>
<comment type="caution">
    <text evidence="3">The sequence shown here is derived from an EMBL/GenBank/DDBJ whole genome shotgun (WGS) entry which is preliminary data.</text>
</comment>
<feature type="compositionally biased region" description="Low complexity" evidence="1">
    <location>
        <begin position="1"/>
        <end position="20"/>
    </location>
</feature>
<dbReference type="Gene3D" id="3.40.50.1110">
    <property type="entry name" value="SGNH hydrolase"/>
    <property type="match status" value="1"/>
</dbReference>
<dbReference type="SUPFAM" id="SSF52266">
    <property type="entry name" value="SGNH hydrolase"/>
    <property type="match status" value="1"/>
</dbReference>
<name>A0A8H9GF80_9MICO</name>